<dbReference type="EMBL" id="DWXX01000097">
    <property type="protein sequence ID" value="HJB59139.1"/>
    <property type="molecule type" value="Genomic_DNA"/>
</dbReference>
<keyword evidence="2" id="KW-0472">Membrane</keyword>
<reference evidence="3" key="2">
    <citation type="submission" date="2021-04" db="EMBL/GenBank/DDBJ databases">
        <authorList>
            <person name="Gilroy R."/>
        </authorList>
    </citation>
    <scope>NUCLEOTIDE SEQUENCE</scope>
    <source>
        <strain evidence="3">ChiHjej9B8-13557</strain>
    </source>
</reference>
<feature type="region of interest" description="Disordered" evidence="1">
    <location>
        <begin position="170"/>
        <end position="252"/>
    </location>
</feature>
<gene>
    <name evidence="3" type="ORF">H9771_05730</name>
</gene>
<reference evidence="3" key="1">
    <citation type="journal article" date="2021" name="PeerJ">
        <title>Extensive microbial diversity within the chicken gut microbiome revealed by metagenomics and culture.</title>
        <authorList>
            <person name="Gilroy R."/>
            <person name="Ravi A."/>
            <person name="Getino M."/>
            <person name="Pursley I."/>
            <person name="Horton D.L."/>
            <person name="Alikhan N.F."/>
            <person name="Baker D."/>
            <person name="Gharbi K."/>
            <person name="Hall N."/>
            <person name="Watson M."/>
            <person name="Adriaenssens E.M."/>
            <person name="Foster-Nyarko E."/>
            <person name="Jarju S."/>
            <person name="Secka A."/>
            <person name="Antonio M."/>
            <person name="Oren A."/>
            <person name="Chaudhuri R.R."/>
            <person name="La Ragione R."/>
            <person name="Hildebrand F."/>
            <person name="Pallen M.J."/>
        </authorList>
    </citation>
    <scope>NUCLEOTIDE SEQUENCE</scope>
    <source>
        <strain evidence="3">ChiHjej9B8-13557</strain>
    </source>
</reference>
<proteinExistence type="predicted"/>
<evidence type="ECO:0000256" key="2">
    <source>
        <dbReference type="SAM" id="Phobius"/>
    </source>
</evidence>
<name>A0A9D2MFR0_9FIRM</name>
<keyword evidence="2" id="KW-0812">Transmembrane</keyword>
<feature type="transmembrane region" description="Helical" evidence="2">
    <location>
        <begin position="255"/>
        <end position="278"/>
    </location>
</feature>
<keyword evidence="2" id="KW-1133">Transmembrane helix</keyword>
<evidence type="ECO:0000313" key="4">
    <source>
        <dbReference type="Proteomes" id="UP000824211"/>
    </source>
</evidence>
<feature type="compositionally biased region" description="Basic and acidic residues" evidence="1">
    <location>
        <begin position="185"/>
        <end position="207"/>
    </location>
</feature>
<dbReference type="Proteomes" id="UP000824211">
    <property type="component" value="Unassembled WGS sequence"/>
</dbReference>
<evidence type="ECO:0000313" key="3">
    <source>
        <dbReference type="EMBL" id="HJB59139.1"/>
    </source>
</evidence>
<sequence length="280" mass="30193">MPEEYLQAAFEIKASCDEISRKLLRWHWESRPGPHSFDALLDHIRRRQEESPAYYGHMPDVGRKTGWQQLDTTICMRVLLDPESDAAAPLDLLGQTAHPGAARRACNAVRTARNEAAHASDRAGGGQAAILFDEAVECVEDAYAGTALSGRELEEYYRLSNDYLRRCGVGGKEAAPPPEQPAPEVHIHPTGEARQKAAARRKAEEGRQPSPQKQPAPRGGDKAAPKQPRGGQSAPRRGGRGKAAPRQRQPAVSRAALAALAAALLIGLAARAAGMGLLPF</sequence>
<dbReference type="AlphaFoldDB" id="A0A9D2MFR0"/>
<accession>A0A9D2MFR0</accession>
<comment type="caution">
    <text evidence="3">The sequence shown here is derived from an EMBL/GenBank/DDBJ whole genome shotgun (WGS) entry which is preliminary data.</text>
</comment>
<protein>
    <submittedName>
        <fullName evidence="3">Uncharacterized protein</fullName>
    </submittedName>
</protein>
<organism evidence="3 4">
    <name type="scientific">Candidatus Faecalibacterium faecipullorum</name>
    <dbReference type="NCBI Taxonomy" id="2838578"/>
    <lineage>
        <taxon>Bacteria</taxon>
        <taxon>Bacillati</taxon>
        <taxon>Bacillota</taxon>
        <taxon>Clostridia</taxon>
        <taxon>Eubacteriales</taxon>
        <taxon>Oscillospiraceae</taxon>
        <taxon>Faecalibacterium</taxon>
    </lineage>
</organism>
<evidence type="ECO:0000256" key="1">
    <source>
        <dbReference type="SAM" id="MobiDB-lite"/>
    </source>
</evidence>